<reference evidence="2" key="1">
    <citation type="journal article" date="2008" name="Nat. Genet.">
        <title>The Pristionchus pacificus genome provides a unique perspective on nematode lifestyle and parasitism.</title>
        <authorList>
            <person name="Dieterich C."/>
            <person name="Clifton S.W."/>
            <person name="Schuster L.N."/>
            <person name="Chinwalla A."/>
            <person name="Delehaunty K."/>
            <person name="Dinkelacker I."/>
            <person name="Fulton L."/>
            <person name="Fulton R."/>
            <person name="Godfrey J."/>
            <person name="Minx P."/>
            <person name="Mitreva M."/>
            <person name="Roeseler W."/>
            <person name="Tian H."/>
            <person name="Witte H."/>
            <person name="Yang S.P."/>
            <person name="Wilson R.K."/>
            <person name="Sommer R.J."/>
        </authorList>
    </citation>
    <scope>NUCLEOTIDE SEQUENCE [LARGE SCALE GENOMIC DNA]</scope>
    <source>
        <strain evidence="2">PS312</strain>
    </source>
</reference>
<dbReference type="AlphaFoldDB" id="A0A2A6BU41"/>
<accession>A0A2A6BU41</accession>
<reference evidence="1" key="2">
    <citation type="submission" date="2022-06" db="UniProtKB">
        <authorList>
            <consortium name="EnsemblMetazoa"/>
        </authorList>
    </citation>
    <scope>IDENTIFICATION</scope>
    <source>
        <strain evidence="1">PS312</strain>
    </source>
</reference>
<protein>
    <submittedName>
        <fullName evidence="1">Uncharacterized protein</fullName>
    </submittedName>
</protein>
<accession>A0A8R1U5T5</accession>
<organism evidence="1 2">
    <name type="scientific">Pristionchus pacificus</name>
    <name type="common">Parasitic nematode worm</name>
    <dbReference type="NCBI Taxonomy" id="54126"/>
    <lineage>
        <taxon>Eukaryota</taxon>
        <taxon>Metazoa</taxon>
        <taxon>Ecdysozoa</taxon>
        <taxon>Nematoda</taxon>
        <taxon>Chromadorea</taxon>
        <taxon>Rhabditida</taxon>
        <taxon>Rhabditina</taxon>
        <taxon>Diplogasteromorpha</taxon>
        <taxon>Diplogasteroidea</taxon>
        <taxon>Neodiplogasteridae</taxon>
        <taxon>Pristionchus</taxon>
    </lineage>
</organism>
<name>A0A2A6BU41_PRIPA</name>
<dbReference type="EnsemblMetazoa" id="PPA03560.1">
    <property type="protein sequence ID" value="PPA03560.1"/>
    <property type="gene ID" value="WBGene00093114"/>
</dbReference>
<dbReference type="Proteomes" id="UP000005239">
    <property type="component" value="Unassembled WGS sequence"/>
</dbReference>
<evidence type="ECO:0000313" key="1">
    <source>
        <dbReference type="EnsemblMetazoa" id="PPA03560.1"/>
    </source>
</evidence>
<gene>
    <name evidence="1" type="primary">WBGene00093114</name>
</gene>
<sequence length="242" mass="27332">MDDPLSELIDATIDGTKVKKMRRSAETLSEEPKLPISDSPPLEAKPNDRTVAVDESDFGVLSDEIIDKLFTYMPEITRSQFAKTCRYFMAKATSGRVPNNNHLVGDLISKLLTANCDNFFIRIDAPMNSFNRVAASSKAAKFIDDQCESDVDLQFGLTAARDFFGDTHEKIRWRVLKHLVSSCRRVMIENTQEIRDNDLKMIANIVNNSSVSLEKCVVLPMWLSFVLSHTDDYFPAWPNSSN</sequence>
<keyword evidence="2" id="KW-1185">Reference proteome</keyword>
<proteinExistence type="predicted"/>
<evidence type="ECO:0000313" key="2">
    <source>
        <dbReference type="Proteomes" id="UP000005239"/>
    </source>
</evidence>